<evidence type="ECO:0000313" key="9">
    <source>
        <dbReference type="Proteomes" id="UP001255856"/>
    </source>
</evidence>
<comment type="subcellular location">
    <subcellularLocation>
        <location evidence="1">Membrane</location>
        <topology evidence="1">Multi-pass membrane protein</topology>
    </subcellularLocation>
</comment>
<feature type="region of interest" description="Disordered" evidence="6">
    <location>
        <begin position="304"/>
        <end position="325"/>
    </location>
</feature>
<feature type="transmembrane region" description="Helical" evidence="7">
    <location>
        <begin position="154"/>
        <end position="180"/>
    </location>
</feature>
<keyword evidence="4 7" id="KW-1133">Transmembrane helix</keyword>
<feature type="transmembrane region" description="Helical" evidence="7">
    <location>
        <begin position="337"/>
        <end position="357"/>
    </location>
</feature>
<dbReference type="GO" id="GO:0016020">
    <property type="term" value="C:membrane"/>
    <property type="evidence" value="ECO:0007669"/>
    <property type="project" value="UniProtKB-SubCell"/>
</dbReference>
<evidence type="ECO:0000256" key="1">
    <source>
        <dbReference type="ARBA" id="ARBA00004141"/>
    </source>
</evidence>
<feature type="transmembrane region" description="Helical" evidence="7">
    <location>
        <begin position="45"/>
        <end position="68"/>
    </location>
</feature>
<keyword evidence="5 7" id="KW-0472">Membrane</keyword>
<accession>A0AAD9MP84</accession>
<dbReference type="Proteomes" id="UP001255856">
    <property type="component" value="Unassembled WGS sequence"/>
</dbReference>
<dbReference type="AlphaFoldDB" id="A0AAD9MP84"/>
<feature type="transmembrane region" description="Helical" evidence="7">
    <location>
        <begin position="112"/>
        <end position="133"/>
    </location>
</feature>
<protein>
    <submittedName>
        <fullName evidence="8">Uncharacterized protein</fullName>
    </submittedName>
</protein>
<feature type="compositionally biased region" description="Basic and acidic residues" evidence="6">
    <location>
        <begin position="307"/>
        <end position="323"/>
    </location>
</feature>
<gene>
    <name evidence="8" type="ORF">QBZ16_000404</name>
</gene>
<evidence type="ECO:0000256" key="6">
    <source>
        <dbReference type="SAM" id="MobiDB-lite"/>
    </source>
</evidence>
<dbReference type="PANTHER" id="PTHR10383">
    <property type="entry name" value="SERINE INCORPORATOR"/>
    <property type="match status" value="1"/>
</dbReference>
<evidence type="ECO:0000256" key="4">
    <source>
        <dbReference type="ARBA" id="ARBA00022989"/>
    </source>
</evidence>
<dbReference type="InterPro" id="IPR005016">
    <property type="entry name" value="TDE1/TMS"/>
</dbReference>
<comment type="similarity">
    <text evidence="2">Belongs to the TDE1 family.</text>
</comment>
<evidence type="ECO:0000313" key="8">
    <source>
        <dbReference type="EMBL" id="KAK2080551.1"/>
    </source>
</evidence>
<dbReference type="EMBL" id="JASFZW010000001">
    <property type="protein sequence ID" value="KAK2080551.1"/>
    <property type="molecule type" value="Genomic_DNA"/>
</dbReference>
<reference evidence="8" key="1">
    <citation type="submission" date="2021-01" db="EMBL/GenBank/DDBJ databases">
        <authorList>
            <person name="Eckstrom K.M.E."/>
        </authorList>
    </citation>
    <scope>NUCLEOTIDE SEQUENCE</scope>
    <source>
        <strain evidence="8">UVCC 0001</strain>
    </source>
</reference>
<feature type="transmembrane region" description="Helical" evidence="7">
    <location>
        <begin position="186"/>
        <end position="205"/>
    </location>
</feature>
<name>A0AAD9MP84_PROWI</name>
<feature type="transmembrane region" description="Helical" evidence="7">
    <location>
        <begin position="217"/>
        <end position="235"/>
    </location>
</feature>
<feature type="transmembrane region" description="Helical" evidence="7">
    <location>
        <begin position="255"/>
        <end position="275"/>
    </location>
</feature>
<organism evidence="8 9">
    <name type="scientific">Prototheca wickerhamii</name>
    <dbReference type="NCBI Taxonomy" id="3111"/>
    <lineage>
        <taxon>Eukaryota</taxon>
        <taxon>Viridiplantae</taxon>
        <taxon>Chlorophyta</taxon>
        <taxon>core chlorophytes</taxon>
        <taxon>Trebouxiophyceae</taxon>
        <taxon>Chlorellales</taxon>
        <taxon>Chlorellaceae</taxon>
        <taxon>Prototheca</taxon>
    </lineage>
</organism>
<keyword evidence="9" id="KW-1185">Reference proteome</keyword>
<feature type="transmembrane region" description="Helical" evidence="7">
    <location>
        <begin position="377"/>
        <end position="396"/>
    </location>
</feature>
<feature type="transmembrane region" description="Helical" evidence="7">
    <location>
        <begin position="88"/>
        <end position="106"/>
    </location>
</feature>
<proteinExistence type="inferred from homology"/>
<dbReference type="Pfam" id="PF03348">
    <property type="entry name" value="Serinc"/>
    <property type="match status" value="1"/>
</dbReference>
<keyword evidence="3 7" id="KW-0812">Transmembrane</keyword>
<comment type="caution">
    <text evidence="8">The sequence shown here is derived from an EMBL/GenBank/DDBJ whole genome shotgun (WGS) entry which is preliminary data.</text>
</comment>
<evidence type="ECO:0000256" key="2">
    <source>
        <dbReference type="ARBA" id="ARBA00006665"/>
    </source>
</evidence>
<evidence type="ECO:0000256" key="5">
    <source>
        <dbReference type="ARBA" id="ARBA00023136"/>
    </source>
</evidence>
<evidence type="ECO:0000256" key="7">
    <source>
        <dbReference type="SAM" id="Phobius"/>
    </source>
</evidence>
<dbReference type="PANTHER" id="PTHR10383:SF9">
    <property type="entry name" value="SERINE INCORPORATOR, ISOFORM F"/>
    <property type="match status" value="1"/>
</dbReference>
<evidence type="ECO:0000256" key="3">
    <source>
        <dbReference type="ARBA" id="ARBA00022692"/>
    </source>
</evidence>
<sequence length="402" mass="44150">MAWSFVFTISMIMAWVLRDFAKPLLMKIPWIVRSLNKGALPSDEWFGAQAVYRISMGNLILFGSLALVMVGVRRTSDRRDRYLHHGSWLIKAGLWIVCMVFPFFLPNGAVNAYAWVARFGSPLFLLVQMIIVVDMTQAWNDDWVEKGDEDDRWLYGLLAVTLGALAGCGALVGLCFHWFAPSDIDCSFNLTIISLSLVLVVVLCLTSFHPAVEHASLFPASAVGLYICYLGYSALMSEPRDYACNLLGKRLSTASGFALAAGMAVTLVSVVYSAFRAGSNTHSLSGAWDADAEASAPPEARAPLLDAGERAPEPSEMARREPGADADEPVPYCYAQFYTVFALASMYLAMLMTGWGATGQELDRLDVGWVSVWVKIATQWVAAAIYCWTLVAPTLFPDRVFA</sequence>